<proteinExistence type="predicted"/>
<evidence type="ECO:0000313" key="2">
    <source>
        <dbReference type="EMBL" id="ONH82980.1"/>
    </source>
</evidence>
<protein>
    <submittedName>
        <fullName evidence="2">Uncharacterized protein</fullName>
    </submittedName>
</protein>
<dbReference type="STRING" id="207340.APZ41_011755"/>
<keyword evidence="3" id="KW-1185">Reference proteome</keyword>
<dbReference type="GeneID" id="99635744"/>
<dbReference type="Proteomes" id="UP000054844">
    <property type="component" value="Unassembled WGS sequence"/>
</dbReference>
<keyword evidence="1" id="KW-0472">Membrane</keyword>
<accession>A0A1S8D5V3</accession>
<dbReference type="EMBL" id="LLWF02000035">
    <property type="protein sequence ID" value="ONH82980.1"/>
    <property type="molecule type" value="Genomic_DNA"/>
</dbReference>
<name>A0A1S8D5V3_9PROT</name>
<reference evidence="2" key="1">
    <citation type="submission" date="2016-12" db="EMBL/GenBank/DDBJ databases">
        <title>Draft genome sequence of Roseomonas mucosa strain AU37, isolated from a peripheral intravenous catheter.</title>
        <authorList>
            <person name="Choudhury M.A."/>
            <person name="Sidjabat H.E."/>
            <person name="Wailan A.M."/>
            <person name="Zhang L."/>
            <person name="Marsh N.M."/>
            <person name="Rickard C.M."/>
            <person name="Davies M."/>
            <person name="Mcmillan D.J."/>
        </authorList>
    </citation>
    <scope>NUCLEOTIDE SEQUENCE [LARGE SCALE GENOMIC DNA]</scope>
    <source>
        <strain evidence="2">AU37</strain>
    </source>
</reference>
<dbReference type="RefSeq" id="WP_019463279.1">
    <property type="nucleotide sequence ID" value="NZ_CBCSHT010000066.1"/>
</dbReference>
<keyword evidence="1" id="KW-1133">Transmembrane helix</keyword>
<dbReference type="AlphaFoldDB" id="A0A1S8D5V3"/>
<comment type="caution">
    <text evidence="2">The sequence shown here is derived from an EMBL/GenBank/DDBJ whole genome shotgun (WGS) entry which is preliminary data.</text>
</comment>
<gene>
    <name evidence="2" type="ORF">APZ41_011755</name>
</gene>
<evidence type="ECO:0000313" key="3">
    <source>
        <dbReference type="Proteomes" id="UP000054844"/>
    </source>
</evidence>
<keyword evidence="1" id="KW-0812">Transmembrane</keyword>
<evidence type="ECO:0000256" key="1">
    <source>
        <dbReference type="SAM" id="Phobius"/>
    </source>
</evidence>
<organism evidence="2 3">
    <name type="scientific">Roseomonas mucosa</name>
    <dbReference type="NCBI Taxonomy" id="207340"/>
    <lineage>
        <taxon>Bacteria</taxon>
        <taxon>Pseudomonadati</taxon>
        <taxon>Pseudomonadota</taxon>
        <taxon>Alphaproteobacteria</taxon>
        <taxon>Acetobacterales</taxon>
        <taxon>Roseomonadaceae</taxon>
        <taxon>Roseomonas</taxon>
    </lineage>
</organism>
<sequence>MAMELRDFRRRLETHGAGLARWPEGEAVAARALLAASAEARALLAETLRLDVALDATPGGAALPPDPEALARMRAAVAARVARMPAPALSPALSPAASPGMGGRLRAWFRPLLPAGCGALAMLALCAVWLAISPPSLSLPGSSGLDDDNALISATQVLALLDTDS</sequence>
<feature type="transmembrane region" description="Helical" evidence="1">
    <location>
        <begin position="112"/>
        <end position="132"/>
    </location>
</feature>